<dbReference type="Gene3D" id="1.10.260.40">
    <property type="entry name" value="lambda repressor-like DNA-binding domains"/>
    <property type="match status" value="1"/>
</dbReference>
<protein>
    <submittedName>
        <fullName evidence="2">Helix-turn-helix protein</fullName>
    </submittedName>
</protein>
<gene>
    <name evidence="2" type="ORF">DFJ64_0138</name>
</gene>
<dbReference type="PROSITE" id="PS50943">
    <property type="entry name" value="HTH_CROC1"/>
    <property type="match status" value="1"/>
</dbReference>
<name>A0A3D9UZ09_THECX</name>
<comment type="caution">
    <text evidence="2">The sequence shown here is derived from an EMBL/GenBank/DDBJ whole genome shotgun (WGS) entry which is preliminary data.</text>
</comment>
<dbReference type="CDD" id="cd00093">
    <property type="entry name" value="HTH_XRE"/>
    <property type="match status" value="1"/>
</dbReference>
<feature type="domain" description="HTH cro/C1-type" evidence="1">
    <location>
        <begin position="20"/>
        <end position="74"/>
    </location>
</feature>
<dbReference type="InterPro" id="IPR001387">
    <property type="entry name" value="Cro/C1-type_HTH"/>
</dbReference>
<evidence type="ECO:0000259" key="1">
    <source>
        <dbReference type="PROSITE" id="PS50943"/>
    </source>
</evidence>
<proteinExistence type="predicted"/>
<evidence type="ECO:0000313" key="3">
    <source>
        <dbReference type="Proteomes" id="UP000256485"/>
    </source>
</evidence>
<accession>A0A3D9UZ09</accession>
<dbReference type="GO" id="GO:0003677">
    <property type="term" value="F:DNA binding"/>
    <property type="evidence" value="ECO:0007669"/>
    <property type="project" value="InterPro"/>
</dbReference>
<dbReference type="InterPro" id="IPR010982">
    <property type="entry name" value="Lambda_DNA-bd_dom_sf"/>
</dbReference>
<evidence type="ECO:0000313" key="2">
    <source>
        <dbReference type="EMBL" id="REF34772.1"/>
    </source>
</evidence>
<dbReference type="SMART" id="SM00530">
    <property type="entry name" value="HTH_XRE"/>
    <property type="match status" value="1"/>
</dbReference>
<dbReference type="Pfam" id="PF13560">
    <property type="entry name" value="HTH_31"/>
    <property type="match status" value="1"/>
</dbReference>
<dbReference type="OrthoDB" id="4285266at2"/>
<dbReference type="SUPFAM" id="SSF47413">
    <property type="entry name" value="lambda repressor-like DNA-binding domains"/>
    <property type="match status" value="1"/>
</dbReference>
<dbReference type="Pfam" id="PF19054">
    <property type="entry name" value="DUF5753"/>
    <property type="match status" value="1"/>
</dbReference>
<dbReference type="RefSeq" id="WP_115848677.1">
    <property type="nucleotide sequence ID" value="NZ_QTUC01000001.1"/>
</dbReference>
<dbReference type="InterPro" id="IPR043917">
    <property type="entry name" value="DUF5753"/>
</dbReference>
<sequence length="291" mass="33030">MSRPNPKPPTIQRRRLAAELRLLRERARLTLEDVAQRLGWSVAKISRIETAVVGISAKDLSRLLDLYEVTGERRTALLSKSRTARTKGWWDAYAEFVPSDYIDYIEVEAQLAGMRCYDAHVIHGLMQTESYAREVIRAGVMGLSSPAEIERRVEVRMTRQQVLTREDKPLRFWTVIAEPALMWMVGSPKIMAEQYEKLRELASLDNVTLQILPVSAGAHPGTTGAFHILEFPSPHEPDVVYVETMTANRYVESHVEIYRYSLAFDHLRAMALSPASSLEYLAQAAEKVMNS</sequence>
<reference evidence="2 3" key="1">
    <citation type="submission" date="2018-08" db="EMBL/GenBank/DDBJ databases">
        <title>Sequencing the genomes of 1000 actinobacteria strains.</title>
        <authorList>
            <person name="Klenk H.-P."/>
        </authorList>
    </citation>
    <scope>NUCLEOTIDE SEQUENCE [LARGE SCALE GENOMIC DNA]</scope>
    <source>
        <strain evidence="2 3">DSM 22891</strain>
    </source>
</reference>
<organism evidence="2 3">
    <name type="scientific">Thermasporomyces composti</name>
    <dbReference type="NCBI Taxonomy" id="696763"/>
    <lineage>
        <taxon>Bacteria</taxon>
        <taxon>Bacillati</taxon>
        <taxon>Actinomycetota</taxon>
        <taxon>Actinomycetes</taxon>
        <taxon>Propionibacteriales</taxon>
        <taxon>Nocardioidaceae</taxon>
        <taxon>Thermasporomyces</taxon>
    </lineage>
</organism>
<keyword evidence="3" id="KW-1185">Reference proteome</keyword>
<dbReference type="AlphaFoldDB" id="A0A3D9UZ09"/>
<dbReference type="EMBL" id="QTUC01000001">
    <property type="protein sequence ID" value="REF34772.1"/>
    <property type="molecule type" value="Genomic_DNA"/>
</dbReference>
<dbReference type="Proteomes" id="UP000256485">
    <property type="component" value="Unassembled WGS sequence"/>
</dbReference>